<evidence type="ECO:0000256" key="5">
    <source>
        <dbReference type="ARBA" id="ARBA00022840"/>
    </source>
</evidence>
<evidence type="ECO:0000313" key="12">
    <source>
        <dbReference type="Proteomes" id="UP000070069"/>
    </source>
</evidence>
<dbReference type="EMBL" id="JHUK01000001">
    <property type="protein sequence ID" value="RAM57996.1"/>
    <property type="molecule type" value="Genomic_DNA"/>
</dbReference>
<evidence type="ECO:0000313" key="11">
    <source>
        <dbReference type="EMBL" id="RAM57996.1"/>
    </source>
</evidence>
<dbReference type="PROSITE" id="PS00178">
    <property type="entry name" value="AA_TRNA_LIGASE_I"/>
    <property type="match status" value="1"/>
</dbReference>
<name>A0A139JR08_9MOLU</name>
<proteinExistence type="inferred from homology"/>
<evidence type="ECO:0000256" key="2">
    <source>
        <dbReference type="ARBA" id="ARBA00013161"/>
    </source>
</evidence>
<keyword evidence="13" id="KW-1185">Reference proteome</keyword>
<protein>
    <recommendedName>
        <fullName evidence="2 8">Tryptophan--tRNA ligase</fullName>
        <ecNumber evidence="2 8">6.1.1.2</ecNumber>
    </recommendedName>
</protein>
<dbReference type="Gene3D" id="1.10.240.10">
    <property type="entry name" value="Tyrosyl-Transfer RNA Synthetase"/>
    <property type="match status" value="1"/>
</dbReference>
<dbReference type="InterPro" id="IPR050203">
    <property type="entry name" value="Trp-tRNA_synthetase"/>
</dbReference>
<dbReference type="InterPro" id="IPR002306">
    <property type="entry name" value="Trp-tRNA-ligase"/>
</dbReference>
<dbReference type="OrthoDB" id="9801042at2"/>
<dbReference type="InterPro" id="IPR001412">
    <property type="entry name" value="aa-tRNA-synth_I_CS"/>
</dbReference>
<evidence type="ECO:0000256" key="6">
    <source>
        <dbReference type="ARBA" id="ARBA00022917"/>
    </source>
</evidence>
<reference evidence="11 13" key="1">
    <citation type="submission" date="2014-04" db="EMBL/GenBank/DDBJ databases">
        <title>Genome study of Napier grass stunt phytoplasma.</title>
        <authorList>
            <person name="Kawicha P."/>
            <person name="Dickinson M."/>
            <person name="Hodgetts J."/>
        </authorList>
    </citation>
    <scope>NUCLEOTIDE SEQUENCE [LARGE SCALE GENOMIC DNA]</scope>
    <source>
        <strain evidence="11 13">NGS-S10</strain>
    </source>
</reference>
<dbReference type="GO" id="GO:0005524">
    <property type="term" value="F:ATP binding"/>
    <property type="evidence" value="ECO:0007669"/>
    <property type="project" value="UniProtKB-KW"/>
</dbReference>
<dbReference type="PANTHER" id="PTHR43766:SF1">
    <property type="entry name" value="TRYPTOPHAN--TRNA LIGASE, MITOCHONDRIAL"/>
    <property type="match status" value="1"/>
</dbReference>
<evidence type="ECO:0000256" key="3">
    <source>
        <dbReference type="ARBA" id="ARBA00022598"/>
    </source>
</evidence>
<keyword evidence="5 9" id="KW-0067">ATP-binding</keyword>
<dbReference type="CDD" id="cd00806">
    <property type="entry name" value="TrpRS_core"/>
    <property type="match status" value="1"/>
</dbReference>
<dbReference type="InterPro" id="IPR014729">
    <property type="entry name" value="Rossmann-like_a/b/a_fold"/>
</dbReference>
<dbReference type="EC" id="6.1.1.2" evidence="2 8"/>
<comment type="similarity">
    <text evidence="1 9">Belongs to the class-I aminoacyl-tRNA synthetase family.</text>
</comment>
<reference evidence="10 12" key="2">
    <citation type="submission" date="2016-02" db="EMBL/GenBank/DDBJ databases">
        <title>A draft genome sequence of Candidatus Phytoplasma oryzae strain Mbita1, the causative agent of Napier Grass stunt disease in Kenya.</title>
        <authorList>
            <person name="Fischer A."/>
            <person name="Santa-Cruz I."/>
            <person name="Wambua L."/>
            <person name="Olds C."/>
            <person name="Midega C."/>
            <person name="Dickinson M."/>
            <person name="Kawicha P."/>
            <person name="Khan Z."/>
            <person name="Masiga D."/>
            <person name="Jores J."/>
            <person name="Bernd S."/>
        </authorList>
    </citation>
    <scope>NUCLEOTIDE SEQUENCE [LARGE SCALE GENOMIC DNA]</scope>
    <source>
        <strain evidence="10">Mbita1</strain>
    </source>
</reference>
<evidence type="ECO:0000256" key="4">
    <source>
        <dbReference type="ARBA" id="ARBA00022741"/>
    </source>
</evidence>
<sequence>MLRKKRLLTGIKPTGDLTLGNYLGIIKPLVIFQKKYFKEYEFYIFIADLHALTSFQDPILLKKRIESIAFLYLASGLDIQNFFLFAQSDIYQNTYLNYILECNTYLGELKRMNQFKDYQKKNFSKNIRTSFLTYPILMASDILLYDIDIVPVGKDQKQHLELTRNLAIRFNQLYGKTFIVPEFIKLGHTIKSLVDPTKKMSKSQTIDIEYSEDRGCIFILEKLENIKKKIMRSKTDSENKIKYDPDNKPGISNLIVIYSCFKEWSIKKTENYFFNSSYVFLKEKVSELVLKKISDLQKKFFILKKNIILKDILEKNAKKVRIIAEEKIKEIKLKIGLK</sequence>
<evidence type="ECO:0000256" key="1">
    <source>
        <dbReference type="ARBA" id="ARBA00005594"/>
    </source>
</evidence>
<dbReference type="AlphaFoldDB" id="A0A139JR08"/>
<evidence type="ECO:0000313" key="10">
    <source>
        <dbReference type="EMBL" id="KXT29413.1"/>
    </source>
</evidence>
<dbReference type="Pfam" id="PF00579">
    <property type="entry name" value="tRNA-synt_1b"/>
    <property type="match status" value="1"/>
</dbReference>
<dbReference type="RefSeq" id="WP_066539823.1">
    <property type="nucleotide sequence ID" value="NZ_JHUK01000001.1"/>
</dbReference>
<organism evidence="10 12">
    <name type="scientific">Candidatus Phytoplasma oryzae</name>
    <dbReference type="NCBI Taxonomy" id="203274"/>
    <lineage>
        <taxon>Bacteria</taxon>
        <taxon>Bacillati</taxon>
        <taxon>Mycoplasmatota</taxon>
        <taxon>Mollicutes</taxon>
        <taxon>Acholeplasmatales</taxon>
        <taxon>Acholeplasmataceae</taxon>
        <taxon>Candidatus Phytoplasma</taxon>
        <taxon>16SrXI (Rice yellow dwarf group)</taxon>
    </lineage>
</organism>
<gene>
    <name evidence="10" type="primary">trpS</name>
    <name evidence="10" type="ORF">AXA84_0058</name>
    <name evidence="11" type="ORF">DH96_00325</name>
</gene>
<dbReference type="Proteomes" id="UP000070069">
    <property type="component" value="Unassembled WGS sequence"/>
</dbReference>
<dbReference type="Proteomes" id="UP000249343">
    <property type="component" value="Unassembled WGS sequence"/>
</dbReference>
<keyword evidence="6 9" id="KW-0648">Protein biosynthesis</keyword>
<dbReference type="PRINTS" id="PR01039">
    <property type="entry name" value="TRNASYNTHTRP"/>
</dbReference>
<dbReference type="SUPFAM" id="SSF52374">
    <property type="entry name" value="Nucleotidylyl transferase"/>
    <property type="match status" value="1"/>
</dbReference>
<dbReference type="PATRIC" id="fig|203274.3.peg.57"/>
<dbReference type="InterPro" id="IPR002305">
    <property type="entry name" value="aa-tRNA-synth_Ic"/>
</dbReference>
<evidence type="ECO:0000256" key="9">
    <source>
        <dbReference type="RuleBase" id="RU363036"/>
    </source>
</evidence>
<dbReference type="GO" id="GO:0005829">
    <property type="term" value="C:cytosol"/>
    <property type="evidence" value="ECO:0007669"/>
    <property type="project" value="TreeGrafter"/>
</dbReference>
<evidence type="ECO:0000256" key="8">
    <source>
        <dbReference type="NCBIfam" id="TIGR00233"/>
    </source>
</evidence>
<keyword evidence="7 9" id="KW-0030">Aminoacyl-tRNA synthetase</keyword>
<dbReference type="EMBL" id="LTBM01000001">
    <property type="protein sequence ID" value="KXT29413.1"/>
    <property type="molecule type" value="Genomic_DNA"/>
</dbReference>
<evidence type="ECO:0000313" key="13">
    <source>
        <dbReference type="Proteomes" id="UP000249343"/>
    </source>
</evidence>
<keyword evidence="4 9" id="KW-0547">Nucleotide-binding</keyword>
<dbReference type="GO" id="GO:0006436">
    <property type="term" value="P:tryptophanyl-tRNA aminoacylation"/>
    <property type="evidence" value="ECO:0007669"/>
    <property type="project" value="UniProtKB-UniRule"/>
</dbReference>
<keyword evidence="3 9" id="KW-0436">Ligase</keyword>
<comment type="caution">
    <text evidence="10">The sequence shown here is derived from an EMBL/GenBank/DDBJ whole genome shotgun (WGS) entry which is preliminary data.</text>
</comment>
<accession>A0A139JR08</accession>
<dbReference type="NCBIfam" id="TIGR00233">
    <property type="entry name" value="trpS"/>
    <property type="match status" value="1"/>
</dbReference>
<dbReference type="Gene3D" id="3.40.50.620">
    <property type="entry name" value="HUPs"/>
    <property type="match status" value="1"/>
</dbReference>
<dbReference type="GO" id="GO:0004830">
    <property type="term" value="F:tryptophan-tRNA ligase activity"/>
    <property type="evidence" value="ECO:0007669"/>
    <property type="project" value="UniProtKB-UniRule"/>
</dbReference>
<evidence type="ECO:0000256" key="7">
    <source>
        <dbReference type="ARBA" id="ARBA00023146"/>
    </source>
</evidence>
<dbReference type="PANTHER" id="PTHR43766">
    <property type="entry name" value="TRYPTOPHAN--TRNA LIGASE, MITOCHONDRIAL"/>
    <property type="match status" value="1"/>
</dbReference>